<keyword evidence="5" id="KW-1185">Reference proteome</keyword>
<evidence type="ECO:0000313" key="4">
    <source>
        <dbReference type="EMBL" id="SDJ30480.1"/>
    </source>
</evidence>
<keyword evidence="2" id="KW-1133">Transmembrane helix</keyword>
<protein>
    <recommendedName>
        <fullName evidence="3">Protein-glutamine gamma-glutamyltransferase-like C-terminal domain-containing protein</fullName>
    </recommendedName>
</protein>
<reference evidence="4 5" key="1">
    <citation type="submission" date="2016-10" db="EMBL/GenBank/DDBJ databases">
        <authorList>
            <person name="de Groot N.N."/>
        </authorList>
    </citation>
    <scope>NUCLEOTIDE SEQUENCE [LARGE SCALE GENOMIC DNA]</scope>
    <source>
        <strain evidence="4 5">IBRC-M10015</strain>
    </source>
</reference>
<feature type="transmembrane region" description="Helical" evidence="2">
    <location>
        <begin position="108"/>
        <end position="131"/>
    </location>
</feature>
<evidence type="ECO:0000259" key="3">
    <source>
        <dbReference type="Pfam" id="PF13559"/>
    </source>
</evidence>
<evidence type="ECO:0000256" key="1">
    <source>
        <dbReference type="SAM" id="MobiDB-lite"/>
    </source>
</evidence>
<keyword evidence="2" id="KW-0472">Membrane</keyword>
<dbReference type="OrthoDB" id="206550at2157"/>
<keyword evidence="2" id="KW-0812">Transmembrane</keyword>
<dbReference type="EMBL" id="FNFC01000002">
    <property type="protein sequence ID" value="SDJ30480.1"/>
    <property type="molecule type" value="Genomic_DNA"/>
</dbReference>
<dbReference type="Pfam" id="PF13559">
    <property type="entry name" value="DUF4129"/>
    <property type="match status" value="1"/>
</dbReference>
<sequence>MRNSLVPVAVALLCVVGIGLGAAAITDSLDGGGSGSGSPTSGGQATGDSNASVDDSGPGGGGVPTGQALEEDDECAAGYDQSDLTVIVVLLALTLSVLGAIHNRELMAGVVTFPLIFLPGMAIVIAVTALLSCPPPGGAAAQAAGNVSTDAVTEAVSSSGGESDTPVERFRLGIIFVAALGALGLLGLYLRGRKRRKEDEQTLDEPEVTDEVISAAGDAADEITQVSDSENAVYRAWARMAEPLDVEHPEASTPGEFADAALAAGLDTEDVDELTELFEQVRYGTTPITEEHEQRAKATLRRIERSGESALESGGDRQ</sequence>
<proteinExistence type="predicted"/>
<dbReference type="AlphaFoldDB" id="A0A1G8SPD8"/>
<dbReference type="STRING" id="890420.SAMN05216226_10252"/>
<evidence type="ECO:0000313" key="5">
    <source>
        <dbReference type="Proteomes" id="UP000198856"/>
    </source>
</evidence>
<accession>A0A1G8SPD8</accession>
<feature type="region of interest" description="Disordered" evidence="1">
    <location>
        <begin position="31"/>
        <end position="68"/>
    </location>
</feature>
<feature type="domain" description="Protein-glutamine gamma-glutamyltransferase-like C-terminal" evidence="3">
    <location>
        <begin position="234"/>
        <end position="301"/>
    </location>
</feature>
<evidence type="ECO:0000256" key="2">
    <source>
        <dbReference type="SAM" id="Phobius"/>
    </source>
</evidence>
<dbReference type="Proteomes" id="UP000198856">
    <property type="component" value="Unassembled WGS sequence"/>
</dbReference>
<gene>
    <name evidence="4" type="ORF">SAMN05216226_10252</name>
</gene>
<feature type="transmembrane region" description="Helical" evidence="2">
    <location>
        <begin position="170"/>
        <end position="190"/>
    </location>
</feature>
<feature type="transmembrane region" description="Helical" evidence="2">
    <location>
        <begin position="84"/>
        <end position="101"/>
    </location>
</feature>
<organism evidence="4 5">
    <name type="scientific">Halovenus aranensis</name>
    <dbReference type="NCBI Taxonomy" id="890420"/>
    <lineage>
        <taxon>Archaea</taxon>
        <taxon>Methanobacteriati</taxon>
        <taxon>Methanobacteriota</taxon>
        <taxon>Stenosarchaea group</taxon>
        <taxon>Halobacteria</taxon>
        <taxon>Halobacteriales</taxon>
        <taxon>Haloarculaceae</taxon>
        <taxon>Halovenus</taxon>
    </lineage>
</organism>
<dbReference type="InterPro" id="IPR025403">
    <property type="entry name" value="TgpA-like_C"/>
</dbReference>
<name>A0A1G8SPD8_9EURY</name>
<dbReference type="RefSeq" id="WP_176765206.1">
    <property type="nucleotide sequence ID" value="NZ_FNFC01000002.1"/>
</dbReference>